<feature type="domain" description="Oxidoreductase-like" evidence="2">
    <location>
        <begin position="152"/>
        <end position="196"/>
    </location>
</feature>
<evidence type="ECO:0000313" key="4">
    <source>
        <dbReference type="Proteomes" id="UP000218811"/>
    </source>
</evidence>
<dbReference type="OrthoDB" id="10064411at2759"/>
<dbReference type="Proteomes" id="UP000218811">
    <property type="component" value="Unassembled WGS sequence"/>
</dbReference>
<dbReference type="Pfam" id="PF09791">
    <property type="entry name" value="Oxidored-like"/>
    <property type="match status" value="1"/>
</dbReference>
<evidence type="ECO:0000313" key="3">
    <source>
        <dbReference type="EMBL" id="PCH44832.1"/>
    </source>
</evidence>
<organism evidence="3 4">
    <name type="scientific">Wolfiporia cocos (strain MD-104)</name>
    <name type="common">Brown rot fungus</name>
    <dbReference type="NCBI Taxonomy" id="742152"/>
    <lineage>
        <taxon>Eukaryota</taxon>
        <taxon>Fungi</taxon>
        <taxon>Dikarya</taxon>
        <taxon>Basidiomycota</taxon>
        <taxon>Agaricomycotina</taxon>
        <taxon>Agaricomycetes</taxon>
        <taxon>Polyporales</taxon>
        <taxon>Phaeolaceae</taxon>
        <taxon>Wolfiporia</taxon>
    </lineage>
</organism>
<evidence type="ECO:0000259" key="2">
    <source>
        <dbReference type="Pfam" id="PF09791"/>
    </source>
</evidence>
<dbReference type="STRING" id="742152.A0A2H3JRQ4"/>
<proteinExistence type="predicted"/>
<feature type="compositionally biased region" description="Polar residues" evidence="1">
    <location>
        <begin position="62"/>
        <end position="81"/>
    </location>
</feature>
<reference evidence="3 4" key="1">
    <citation type="journal article" date="2012" name="Science">
        <title>The Paleozoic origin of enzymatic lignin decomposition reconstructed from 31 fungal genomes.</title>
        <authorList>
            <person name="Floudas D."/>
            <person name="Binder M."/>
            <person name="Riley R."/>
            <person name="Barry K."/>
            <person name="Blanchette R.A."/>
            <person name="Henrissat B."/>
            <person name="Martinez A.T."/>
            <person name="Otillar R."/>
            <person name="Spatafora J.W."/>
            <person name="Yadav J.S."/>
            <person name="Aerts A."/>
            <person name="Benoit I."/>
            <person name="Boyd A."/>
            <person name="Carlson A."/>
            <person name="Copeland A."/>
            <person name="Coutinho P.M."/>
            <person name="de Vries R.P."/>
            <person name="Ferreira P."/>
            <person name="Findley K."/>
            <person name="Foster B."/>
            <person name="Gaskell J."/>
            <person name="Glotzer D."/>
            <person name="Gorecki P."/>
            <person name="Heitman J."/>
            <person name="Hesse C."/>
            <person name="Hori C."/>
            <person name="Igarashi K."/>
            <person name="Jurgens J.A."/>
            <person name="Kallen N."/>
            <person name="Kersten P."/>
            <person name="Kohler A."/>
            <person name="Kuees U."/>
            <person name="Kumar T.K.A."/>
            <person name="Kuo A."/>
            <person name="LaButti K."/>
            <person name="Larrondo L.F."/>
            <person name="Lindquist E."/>
            <person name="Ling A."/>
            <person name="Lombard V."/>
            <person name="Lucas S."/>
            <person name="Lundell T."/>
            <person name="Martin R."/>
            <person name="McLaughlin D.J."/>
            <person name="Morgenstern I."/>
            <person name="Morin E."/>
            <person name="Murat C."/>
            <person name="Nagy L.G."/>
            <person name="Nolan M."/>
            <person name="Ohm R.A."/>
            <person name="Patyshakuliyeva A."/>
            <person name="Rokas A."/>
            <person name="Ruiz-Duenas F.J."/>
            <person name="Sabat G."/>
            <person name="Salamov A."/>
            <person name="Samejima M."/>
            <person name="Schmutz J."/>
            <person name="Slot J.C."/>
            <person name="St John F."/>
            <person name="Stenlid J."/>
            <person name="Sun H."/>
            <person name="Sun S."/>
            <person name="Syed K."/>
            <person name="Tsang A."/>
            <person name="Wiebenga A."/>
            <person name="Young D."/>
            <person name="Pisabarro A."/>
            <person name="Eastwood D.C."/>
            <person name="Martin F."/>
            <person name="Cullen D."/>
            <person name="Grigoriev I.V."/>
            <person name="Hibbett D.S."/>
        </authorList>
    </citation>
    <scope>NUCLEOTIDE SEQUENCE [LARGE SCALE GENOMIC DNA]</scope>
    <source>
        <strain evidence="3 4">MD-104</strain>
    </source>
</reference>
<evidence type="ECO:0000256" key="1">
    <source>
        <dbReference type="SAM" id="MobiDB-lite"/>
    </source>
</evidence>
<feature type="region of interest" description="Disordered" evidence="1">
    <location>
        <begin position="246"/>
        <end position="275"/>
    </location>
</feature>
<gene>
    <name evidence="3" type="ORF">WOLCODRAFT_165432</name>
</gene>
<sequence>MRLTGLLADGHARDVHTLVLRGITYGSVPRRTLPSCRHATTTIDLPSFPTSLTHTPCNLTSGASSSLTAPFPDTKQTQRQIQRWKDRERGGQNLSARWQRLERSLRGKGAYGAHRDALIGQASAGEGEGEQKKHAGVVISGGKAYGKRPRLFKGLVVPEEPKEPESDECCMSGCAICVYDLYEAAREDYARAVDALRSALDTKGVSEDEWPLNIRRKPAQKEKKEVKSSARDVTLSAFEELERSLRAKQQEAAGAGPDIKGPPARRSPARPVKTRAAPVVSELYEGIRWIVFGNR</sequence>
<dbReference type="InterPro" id="IPR019180">
    <property type="entry name" value="Oxidoreductase-like_N"/>
</dbReference>
<dbReference type="EMBL" id="KB468168">
    <property type="protein sequence ID" value="PCH44832.1"/>
    <property type="molecule type" value="Genomic_DNA"/>
</dbReference>
<keyword evidence="4" id="KW-1185">Reference proteome</keyword>
<feature type="region of interest" description="Disordered" evidence="1">
    <location>
        <begin position="62"/>
        <end position="96"/>
    </location>
</feature>
<protein>
    <recommendedName>
        <fullName evidence="2">Oxidoreductase-like domain-containing protein</fullName>
    </recommendedName>
</protein>
<dbReference type="AlphaFoldDB" id="A0A2H3JRQ4"/>
<dbReference type="OMA" id="IPEREWP"/>
<accession>A0A2H3JRQ4</accession>
<name>A0A2H3JRQ4_WOLCO</name>